<feature type="region of interest" description="Disordered" evidence="1">
    <location>
        <begin position="43"/>
        <end position="139"/>
    </location>
</feature>
<proteinExistence type="predicted"/>
<accession>A0A7S2A9F4</accession>
<name>A0A7S2A9F4_TRICV</name>
<feature type="compositionally biased region" description="Low complexity" evidence="1">
    <location>
        <begin position="72"/>
        <end position="89"/>
    </location>
</feature>
<dbReference type="AlphaFoldDB" id="A0A7S2A9F4"/>
<feature type="compositionally biased region" description="Polar residues" evidence="1">
    <location>
        <begin position="325"/>
        <end position="334"/>
    </location>
</feature>
<dbReference type="CDD" id="cd14447">
    <property type="entry name" value="SPX"/>
    <property type="match status" value="1"/>
</dbReference>
<dbReference type="EMBL" id="HBGO01038087">
    <property type="protein sequence ID" value="CAD9361712.1"/>
    <property type="molecule type" value="Transcribed_RNA"/>
</dbReference>
<evidence type="ECO:0000313" key="3">
    <source>
        <dbReference type="EMBL" id="CAD9361712.1"/>
    </source>
</evidence>
<evidence type="ECO:0000256" key="1">
    <source>
        <dbReference type="SAM" id="MobiDB-lite"/>
    </source>
</evidence>
<feature type="region of interest" description="Disordered" evidence="1">
    <location>
        <begin position="306"/>
        <end position="340"/>
    </location>
</feature>
<sequence length="422" mass="46565">MKFCKNLQKVVDISDPEWAPYWTNYKMLKKLIKELPSLVPTDDVSKQTNAINSESRQQSVRSEPNERCRPGSPSSEASSTTSASAQQQQHGDKTAEVSAVVTQNAGTGKDSSNVGFAGTTGNAPSIESEMTSNVDEQKQSIGKSPGEVAFFKLLHSEFKKAVHFFERAQEEFSIREGRIREGMEIMKKPNSIMVSEKWSLLAKSLHRLYKDLLLLETFAIMTYCSFSKILKKHDKVTGYETRNAFMTNVVNRANFTNYPDVLSMISRCEALYEEVSQHLISEGKEGLCEDERLFINMIHRLNSQVMDTREAEGAPDLKDGKNKRPSTLSNSMGATSYPAAKSSCRATSSLRLLVEENDAMGAAAQVSAAMSDDGDDNAEASAVKGNAHHDENKRPACSHESNVESGVNGDPCPNSPKRARTE</sequence>
<dbReference type="InterPro" id="IPR004331">
    <property type="entry name" value="SPX_dom"/>
</dbReference>
<dbReference type="GO" id="GO:0016036">
    <property type="term" value="P:cellular response to phosphate starvation"/>
    <property type="evidence" value="ECO:0007669"/>
    <property type="project" value="InterPro"/>
</dbReference>
<feature type="compositionally biased region" description="Polar residues" evidence="1">
    <location>
        <begin position="46"/>
        <end position="62"/>
    </location>
</feature>
<dbReference type="PROSITE" id="PS51382">
    <property type="entry name" value="SPX"/>
    <property type="match status" value="1"/>
</dbReference>
<protein>
    <recommendedName>
        <fullName evidence="2">SPX domain-containing protein</fullName>
    </recommendedName>
</protein>
<organism evidence="3">
    <name type="scientific">Trieres chinensis</name>
    <name type="common">Marine centric diatom</name>
    <name type="synonym">Odontella sinensis</name>
    <dbReference type="NCBI Taxonomy" id="1514140"/>
    <lineage>
        <taxon>Eukaryota</taxon>
        <taxon>Sar</taxon>
        <taxon>Stramenopiles</taxon>
        <taxon>Ochrophyta</taxon>
        <taxon>Bacillariophyta</taxon>
        <taxon>Mediophyceae</taxon>
        <taxon>Biddulphiophycidae</taxon>
        <taxon>Eupodiscales</taxon>
        <taxon>Parodontellaceae</taxon>
        <taxon>Trieres</taxon>
    </lineage>
</organism>
<dbReference type="Pfam" id="PF03105">
    <property type="entry name" value="SPX"/>
    <property type="match status" value="2"/>
</dbReference>
<evidence type="ECO:0000259" key="2">
    <source>
        <dbReference type="PROSITE" id="PS51382"/>
    </source>
</evidence>
<feature type="domain" description="SPX" evidence="2">
    <location>
        <begin position="1"/>
        <end position="247"/>
    </location>
</feature>
<reference evidence="3" key="1">
    <citation type="submission" date="2021-01" db="EMBL/GenBank/DDBJ databases">
        <authorList>
            <person name="Corre E."/>
            <person name="Pelletier E."/>
            <person name="Niang G."/>
            <person name="Scheremetjew M."/>
            <person name="Finn R."/>
            <person name="Kale V."/>
            <person name="Holt S."/>
            <person name="Cochrane G."/>
            <person name="Meng A."/>
            <person name="Brown T."/>
            <person name="Cohen L."/>
        </authorList>
    </citation>
    <scope>NUCLEOTIDE SEQUENCE</scope>
    <source>
        <strain evidence="3">Grunow 1884</strain>
    </source>
</reference>
<dbReference type="PANTHER" id="PTHR45978">
    <property type="entry name" value="SPX DOMAIN-CONTAINING PROTEIN 3"/>
    <property type="match status" value="1"/>
</dbReference>
<feature type="compositionally biased region" description="Basic and acidic residues" evidence="1">
    <location>
        <begin position="307"/>
        <end position="322"/>
    </location>
</feature>
<gene>
    <name evidence="3" type="ORF">OSIN01602_LOCUS22033</name>
</gene>
<dbReference type="InterPro" id="IPR031142">
    <property type="entry name" value="SPX_prot"/>
</dbReference>
<feature type="region of interest" description="Disordered" evidence="1">
    <location>
        <begin position="366"/>
        <end position="422"/>
    </location>
</feature>
<dbReference type="PANTHER" id="PTHR45978:SF7">
    <property type="entry name" value="SPX DOMAIN-CONTAINING PROTEIN 4"/>
    <property type="match status" value="1"/>
</dbReference>
<feature type="compositionally biased region" description="Polar residues" evidence="1">
    <location>
        <begin position="100"/>
        <end position="139"/>
    </location>
</feature>